<dbReference type="Proteomes" id="UP000067625">
    <property type="component" value="Chromosome"/>
</dbReference>
<name>A0A0M4FQX6_9BACI</name>
<dbReference type="PATRIC" id="fig|1441095.3.peg.1971"/>
<dbReference type="RefSeq" id="WP_053603487.1">
    <property type="nucleotide sequence ID" value="NZ_CP012600.1"/>
</dbReference>
<evidence type="ECO:0000313" key="3">
    <source>
        <dbReference type="Proteomes" id="UP000067625"/>
    </source>
</evidence>
<sequence length="65" mass="7468">MSQKSTVDLMIDDLKLQIMNLSGDRATYRAIATNKEVENKQLKQEIETLKKEIEELNKDEAKSAE</sequence>
<reference evidence="3" key="1">
    <citation type="submission" date="2015-08" db="EMBL/GenBank/DDBJ databases">
        <title>Genome sequencing project for genomic taxonomy and phylogenomics of Bacillus-like bacteria.</title>
        <authorList>
            <person name="Liu B."/>
            <person name="Wang J."/>
            <person name="Zhu Y."/>
            <person name="Liu G."/>
            <person name="Chen Q."/>
            <person name="Chen Z."/>
            <person name="Lan J."/>
            <person name="Che J."/>
            <person name="Ge C."/>
            <person name="Shi H."/>
            <person name="Pan Z."/>
            <person name="Liu X."/>
        </authorList>
    </citation>
    <scope>NUCLEOTIDE SEQUENCE [LARGE SCALE GENOMIC DNA]</scope>
    <source>
        <strain evidence="3">FJAT-4402</strain>
    </source>
</reference>
<accession>A0A0M4FQX6</accession>
<protein>
    <submittedName>
        <fullName evidence="2">Uncharacterized protein</fullName>
    </submittedName>
</protein>
<evidence type="ECO:0000256" key="1">
    <source>
        <dbReference type="SAM" id="Coils"/>
    </source>
</evidence>
<gene>
    <name evidence="2" type="ORF">AM592_08965</name>
</gene>
<keyword evidence="3" id="KW-1185">Reference proteome</keyword>
<dbReference type="EMBL" id="CP012600">
    <property type="protein sequence ID" value="ALC81723.1"/>
    <property type="molecule type" value="Genomic_DNA"/>
</dbReference>
<dbReference type="STRING" id="1441095.AM592_08965"/>
<reference evidence="2 3" key="2">
    <citation type="journal article" date="2016" name="Int. J. Syst. Evol. Microbiol.">
        <title>Bacillus gobiensis sp. nov., isolated from a soil sample.</title>
        <authorList>
            <person name="Liu B."/>
            <person name="Liu G.H."/>
            <person name="Cetin S."/>
            <person name="Schumann P."/>
            <person name="Pan Z.Z."/>
            <person name="Chen Q.Q."/>
        </authorList>
    </citation>
    <scope>NUCLEOTIDE SEQUENCE [LARGE SCALE GENOMIC DNA]</scope>
    <source>
        <strain evidence="2 3">FJAT-4402</strain>
    </source>
</reference>
<organism evidence="2 3">
    <name type="scientific">Bacillus gobiensis</name>
    <dbReference type="NCBI Taxonomy" id="1441095"/>
    <lineage>
        <taxon>Bacteria</taxon>
        <taxon>Bacillati</taxon>
        <taxon>Bacillota</taxon>
        <taxon>Bacilli</taxon>
        <taxon>Bacillales</taxon>
        <taxon>Bacillaceae</taxon>
        <taxon>Bacillus</taxon>
    </lineage>
</organism>
<keyword evidence="1" id="KW-0175">Coiled coil</keyword>
<dbReference type="AlphaFoldDB" id="A0A0M4FQX6"/>
<evidence type="ECO:0000313" key="2">
    <source>
        <dbReference type="EMBL" id="ALC81723.1"/>
    </source>
</evidence>
<proteinExistence type="predicted"/>
<feature type="coiled-coil region" evidence="1">
    <location>
        <begin position="32"/>
        <end position="62"/>
    </location>
</feature>